<keyword evidence="2" id="KW-1185">Reference proteome</keyword>
<keyword evidence="1" id="KW-0456">Lyase</keyword>
<dbReference type="Gene3D" id="3.40.50.620">
    <property type="entry name" value="HUPs"/>
    <property type="match status" value="1"/>
</dbReference>
<dbReference type="Gene3D" id="1.10.579.10">
    <property type="entry name" value="DNA Cyclobutane Dipyrimidine Photolyase, subunit A, domain 3"/>
    <property type="match status" value="1"/>
</dbReference>
<accession>R9PK26</accession>
<evidence type="ECO:0000313" key="2">
    <source>
        <dbReference type="Proteomes" id="UP000014461"/>
    </source>
</evidence>
<dbReference type="PANTHER" id="PTHR38657:SF1">
    <property type="entry name" value="SLR1343 PROTEIN"/>
    <property type="match status" value="1"/>
</dbReference>
<gene>
    <name evidence="1" type="ORF">AALB_1775</name>
</gene>
<reference evidence="1" key="1">
    <citation type="journal article" date="2013" name="Genome Announc.">
        <title>Draft Genome Sequence of Agarivorans albus Strain MKT 106T, an Agarolytic Marine Bacterium.</title>
        <authorList>
            <person name="Yasuike M."/>
            <person name="Nakamura Y."/>
            <person name="Kai W."/>
            <person name="Fujiwara A."/>
            <person name="Fukui Y."/>
            <person name="Satomi M."/>
            <person name="Sano M."/>
        </authorList>
    </citation>
    <scope>NUCLEOTIDE SEQUENCE [LARGE SCALE GENOMIC DNA]</scope>
</reference>
<dbReference type="SUPFAM" id="SSF48173">
    <property type="entry name" value="Cryptochrome/photolyase FAD-binding domain"/>
    <property type="match status" value="1"/>
</dbReference>
<organism evidence="1 2">
    <name type="scientific">Agarivorans albus MKT 106</name>
    <dbReference type="NCBI Taxonomy" id="1331007"/>
    <lineage>
        <taxon>Bacteria</taxon>
        <taxon>Pseudomonadati</taxon>
        <taxon>Pseudomonadota</taxon>
        <taxon>Gammaproteobacteria</taxon>
        <taxon>Alteromonadales</taxon>
        <taxon>Alteromonadaceae</taxon>
        <taxon>Agarivorans</taxon>
    </lineage>
</organism>
<dbReference type="GO" id="GO:0016829">
    <property type="term" value="F:lyase activity"/>
    <property type="evidence" value="ECO:0007669"/>
    <property type="project" value="UniProtKB-KW"/>
</dbReference>
<name>R9PK26_AGAAL</name>
<dbReference type="STRING" id="1331007.AALB_1775"/>
<dbReference type="Gene3D" id="1.10.10.1710">
    <property type="entry name" value="Deoxyribodipyrimidine photolyase-related"/>
    <property type="match status" value="1"/>
</dbReference>
<comment type="caution">
    <text evidence="1">The sequence shown here is derived from an EMBL/GenBank/DDBJ whole genome shotgun (WGS) entry which is preliminary data.</text>
</comment>
<dbReference type="PANTHER" id="PTHR38657">
    <property type="entry name" value="SLR1343 PROTEIN"/>
    <property type="match status" value="1"/>
</dbReference>
<dbReference type="InterPro" id="IPR014729">
    <property type="entry name" value="Rossmann-like_a/b/a_fold"/>
</dbReference>
<dbReference type="RefSeq" id="WP_016401463.1">
    <property type="nucleotide sequence ID" value="NZ_BARX01000010.1"/>
</dbReference>
<dbReference type="InterPro" id="IPR007357">
    <property type="entry name" value="PhrB-like"/>
</dbReference>
<dbReference type="Pfam" id="PF04244">
    <property type="entry name" value="DPRP"/>
    <property type="match status" value="1"/>
</dbReference>
<evidence type="ECO:0000313" key="1">
    <source>
        <dbReference type="EMBL" id="GAD01695.1"/>
    </source>
</evidence>
<proteinExistence type="predicted"/>
<dbReference type="Proteomes" id="UP000014461">
    <property type="component" value="Unassembled WGS sequence"/>
</dbReference>
<dbReference type="Gene3D" id="1.25.40.80">
    <property type="match status" value="1"/>
</dbReference>
<dbReference type="InterPro" id="IPR052551">
    <property type="entry name" value="UV-DNA_repair_photolyase"/>
</dbReference>
<dbReference type="OrthoDB" id="5288100at2"/>
<dbReference type="EMBL" id="BARX01000010">
    <property type="protein sequence ID" value="GAD01695.1"/>
    <property type="molecule type" value="Genomic_DNA"/>
</dbReference>
<protein>
    <submittedName>
        <fullName evidence="1">Protein related to deoxyribodipyrimidine photolyase</fullName>
    </submittedName>
</protein>
<sequence length="527" mass="61145">MTLQAKKSYKTLRLILGDQLNASHSWFKQQDEQTLYLIAELHQETCYTVHHRQKIAAFFAAMQQFAFALQTAGHQVAHLTLDDTKPFKELPALLDHLIESYSIQRFEYQLPDEYRLREQLANFSESLPLNSAAYSTEHFYLPDEEIGKYFQASKSHRLENFYRKMRLRFDVLMDKEVPLGGKWNYDANNRNKLKTDDLANVPAPLLFSNDVTSILERIDKHKISTIGHSYTQLLWPVNRKQATQLLSFFCEQCLPRFGQFQDSMTGKLSLLGKDNGWSLYHSRISFALNAKIISPQYVVKTAIEAFERSEGRIDISQIEGFVRQIIGWREFIRGVYWANMPDYASLNALEAKRQLPSWFWTGDTKMNCLQHAIKQSLDYAYAHHIQRLMVTGNFCLLAGVDPTFVDDWYLGIYIDAIEWVEMPNTRGMSQFADGGIVGSKAYAASGNYINKMSDYCSDCLYKVNKTTEDQACPLNSLYWHFMDKHQHQMGNNPRTKMVFSSWLKKSEQQRIEVLNKAKHCLDDIENL</sequence>
<dbReference type="InterPro" id="IPR036134">
    <property type="entry name" value="Crypto/Photolyase_FAD-like_sf"/>
</dbReference>
<dbReference type="AlphaFoldDB" id="R9PK26"/>